<name>A0A975P5I0_9RHOB</name>
<dbReference type="AlphaFoldDB" id="A0A975P5I0"/>
<proteinExistence type="predicted"/>
<sequence>MPDPAALPDMVLAAACNAQEILANNLARSPMVQAGVPLHVEWNAPSAAIAYNRALDATTAPIIVFAHQDVYFPQGWDRLLAARLAALTAQDPDWALFGAFGVGLDGAHIGPVWSSSLGMIVGRVPMAPLPVQSFDEMVIILRRASGLRFDEGLPGWHMYGTDIVAQARAAGRAAYAGALPCIHNDRYHGALGPDYVACYQAMQRKWATALPLRTPITKISRSGLHLRRDLWQARKSAAFRQGMAVGADTNPEDFARRCGWMDLTASA</sequence>
<dbReference type="InterPro" id="IPR029044">
    <property type="entry name" value="Nucleotide-diphossugar_trans"/>
</dbReference>
<accession>A0A975P5I0</accession>
<keyword evidence="2" id="KW-1185">Reference proteome</keyword>
<dbReference type="Gene3D" id="3.90.550.10">
    <property type="entry name" value="Spore Coat Polysaccharide Biosynthesis Protein SpsA, Chain A"/>
    <property type="match status" value="1"/>
</dbReference>
<dbReference type="SUPFAM" id="SSF53448">
    <property type="entry name" value="Nucleotide-diphospho-sugar transferases"/>
    <property type="match status" value="1"/>
</dbReference>
<protein>
    <submittedName>
        <fullName evidence="1">Glycosyltransferase family protein</fullName>
    </submittedName>
</protein>
<evidence type="ECO:0000313" key="1">
    <source>
        <dbReference type="EMBL" id="QWK89398.1"/>
    </source>
</evidence>
<evidence type="ECO:0000313" key="2">
    <source>
        <dbReference type="Proteomes" id="UP000679352"/>
    </source>
</evidence>
<dbReference type="KEGG" id="gfu:KM031_11090"/>
<reference evidence="1" key="1">
    <citation type="submission" date="2021-06" db="EMBL/GenBank/DDBJ databases">
        <title>Direct submission.</title>
        <authorList>
            <person name="Lee C.-S."/>
            <person name="Jin L."/>
        </authorList>
    </citation>
    <scope>NUCLEOTIDE SEQUENCE</scope>
    <source>
        <strain evidence="1">Con5</strain>
    </source>
</reference>
<dbReference type="EMBL" id="CP076361">
    <property type="protein sequence ID" value="QWK89398.1"/>
    <property type="molecule type" value="Genomic_DNA"/>
</dbReference>
<organism evidence="1 2">
    <name type="scientific">Gemmobacter fulvus</name>
    <dbReference type="NCBI Taxonomy" id="2840474"/>
    <lineage>
        <taxon>Bacteria</taxon>
        <taxon>Pseudomonadati</taxon>
        <taxon>Pseudomonadota</taxon>
        <taxon>Alphaproteobacteria</taxon>
        <taxon>Rhodobacterales</taxon>
        <taxon>Paracoccaceae</taxon>
        <taxon>Gemmobacter</taxon>
    </lineage>
</organism>
<dbReference type="RefSeq" id="WP_215504838.1">
    <property type="nucleotide sequence ID" value="NZ_CP076361.1"/>
</dbReference>
<dbReference type="Proteomes" id="UP000679352">
    <property type="component" value="Chromosome"/>
</dbReference>
<gene>
    <name evidence="1" type="ORF">KM031_11090</name>
</gene>